<dbReference type="Pfam" id="PF01458">
    <property type="entry name" value="SUFBD_core"/>
    <property type="match status" value="1"/>
</dbReference>
<dbReference type="PANTHER" id="PTHR43575">
    <property type="entry name" value="PROTEIN ABCI7, CHLOROPLASTIC"/>
    <property type="match status" value="1"/>
</dbReference>
<gene>
    <name evidence="4" type="primary">sufD</name>
    <name evidence="4" type="ORF">DL240_03315</name>
</gene>
<evidence type="ECO:0000259" key="3">
    <source>
        <dbReference type="Pfam" id="PF19295"/>
    </source>
</evidence>
<comment type="caution">
    <text evidence="4">The sequence shown here is derived from an EMBL/GenBank/DDBJ whole genome shotgun (WGS) entry which is preliminary data.</text>
</comment>
<dbReference type="InterPro" id="IPR055346">
    <property type="entry name" value="Fe-S_cluster_assembly_SufBD"/>
</dbReference>
<evidence type="ECO:0000259" key="2">
    <source>
        <dbReference type="Pfam" id="PF01458"/>
    </source>
</evidence>
<dbReference type="InterPro" id="IPR037284">
    <property type="entry name" value="SUF_FeS_clus_asmbl_SufBD_sf"/>
</dbReference>
<dbReference type="RefSeq" id="WP_111728426.1">
    <property type="nucleotide sequence ID" value="NZ_QHKO01000001.1"/>
</dbReference>
<dbReference type="AlphaFoldDB" id="A0A328CBL1"/>
<feature type="domain" description="SUF system FeS cluster assembly SufBD core" evidence="2">
    <location>
        <begin position="184"/>
        <end position="416"/>
    </location>
</feature>
<sequence length="446" mass="48644">MSTVTQTTDQHPFIGEALAQPGPLAGQGLPGWWAALRTESLGRLAGLDVPTSRQEEWRFIKPKAIFSTDFTSPDAVSFELGDEALADLQLQEETAATLVYVNGRFDAARSTVGELPDGVVVADWSQMLDHDEVDRLAEYVGANDYFNGDVFYEINSAQYGQGAVILVPRGQVIERPIHLLFVTTGQEGAVHANPRNLIVAGESAQLTVVEEYRGHGEGSYLNNVVDEVVVGANADVKHFKVQREATDAFHVARNLITLSQDARYISTAVTLGAALSRNDSYARYVGQNIDCTLDGLALVRGKQVADTHTAIDHALPNSRSYQLHKTIVDDRAHTVFNGKIFVRQDAQNTRSEQLNQNLILSARGHVDTKPQLEILADDVVCSHGATVGQLEGDQLFYLMSRGIDEERARNLLTFAFAAEVIETITVESLRNSLAEAVLASTDVTGL</sequence>
<dbReference type="Pfam" id="PF19295">
    <property type="entry name" value="SufBD_N"/>
    <property type="match status" value="1"/>
</dbReference>
<evidence type="ECO:0000313" key="5">
    <source>
        <dbReference type="Proteomes" id="UP000249169"/>
    </source>
</evidence>
<dbReference type="NCBIfam" id="TIGR01981">
    <property type="entry name" value="sufD"/>
    <property type="match status" value="1"/>
</dbReference>
<keyword evidence="5" id="KW-1185">Reference proteome</keyword>
<feature type="domain" description="SUF system FeS cluster assembly SufBD N-terminal" evidence="3">
    <location>
        <begin position="35"/>
        <end position="178"/>
    </location>
</feature>
<dbReference type="InterPro" id="IPR011542">
    <property type="entry name" value="SUF_FeS_clus_asmbl_SufD"/>
</dbReference>
<dbReference type="InterPro" id="IPR000825">
    <property type="entry name" value="SUF_FeS_clus_asmbl_SufBD_core"/>
</dbReference>
<dbReference type="Proteomes" id="UP000249169">
    <property type="component" value="Unassembled WGS sequence"/>
</dbReference>
<dbReference type="SUPFAM" id="SSF101960">
    <property type="entry name" value="Stabilizer of iron transporter SufD"/>
    <property type="match status" value="1"/>
</dbReference>
<protein>
    <submittedName>
        <fullName evidence="4">Fe-S cluster assembly protein SufD</fullName>
    </submittedName>
</protein>
<dbReference type="EMBL" id="QHKO01000001">
    <property type="protein sequence ID" value="RAL25254.1"/>
    <property type="molecule type" value="Genomic_DNA"/>
</dbReference>
<dbReference type="InterPro" id="IPR045595">
    <property type="entry name" value="SufBD_N"/>
</dbReference>
<organism evidence="4 5">
    <name type="scientific">Lujinxingia litoralis</name>
    <dbReference type="NCBI Taxonomy" id="2211119"/>
    <lineage>
        <taxon>Bacteria</taxon>
        <taxon>Deltaproteobacteria</taxon>
        <taxon>Bradymonadales</taxon>
        <taxon>Lujinxingiaceae</taxon>
        <taxon>Lujinxingia</taxon>
    </lineage>
</organism>
<reference evidence="4 5" key="1">
    <citation type="submission" date="2018-05" db="EMBL/GenBank/DDBJ databases">
        <title>Lujinxingia marina gen. nov. sp. nov., a new facultative anaerobic member of the class Deltaproteobacteria, and proposal of Lujinxingaceae fam. nov.</title>
        <authorList>
            <person name="Li C.-M."/>
        </authorList>
    </citation>
    <scope>NUCLEOTIDE SEQUENCE [LARGE SCALE GENOMIC DNA]</scope>
    <source>
        <strain evidence="4 5">B210</strain>
    </source>
</reference>
<evidence type="ECO:0000313" key="4">
    <source>
        <dbReference type="EMBL" id="RAL25254.1"/>
    </source>
</evidence>
<accession>A0A328CBL1</accession>
<evidence type="ECO:0000256" key="1">
    <source>
        <dbReference type="ARBA" id="ARBA00043967"/>
    </source>
</evidence>
<name>A0A328CBL1_9DELT</name>
<comment type="similarity">
    <text evidence="1">Belongs to the iron-sulfur cluster assembly SufBD family.</text>
</comment>
<dbReference type="PANTHER" id="PTHR43575:SF1">
    <property type="entry name" value="PROTEIN ABCI7, CHLOROPLASTIC"/>
    <property type="match status" value="1"/>
</dbReference>
<proteinExistence type="inferred from homology"/>
<dbReference type="GO" id="GO:0016226">
    <property type="term" value="P:iron-sulfur cluster assembly"/>
    <property type="evidence" value="ECO:0007669"/>
    <property type="project" value="InterPro"/>
</dbReference>
<dbReference type="OrthoDB" id="9768262at2"/>